<evidence type="ECO:0000256" key="4">
    <source>
        <dbReference type="ARBA" id="ARBA00022840"/>
    </source>
</evidence>
<proteinExistence type="predicted"/>
<organism evidence="7 8">
    <name type="scientific">Corchorus olitorius</name>
    <dbReference type="NCBI Taxonomy" id="93759"/>
    <lineage>
        <taxon>Eukaryota</taxon>
        <taxon>Viridiplantae</taxon>
        <taxon>Streptophyta</taxon>
        <taxon>Embryophyta</taxon>
        <taxon>Tracheophyta</taxon>
        <taxon>Spermatophyta</taxon>
        <taxon>Magnoliopsida</taxon>
        <taxon>eudicotyledons</taxon>
        <taxon>Gunneridae</taxon>
        <taxon>Pentapetalae</taxon>
        <taxon>rosids</taxon>
        <taxon>malvids</taxon>
        <taxon>Malvales</taxon>
        <taxon>Malvaceae</taxon>
        <taxon>Grewioideae</taxon>
        <taxon>Apeibeae</taxon>
        <taxon>Corchorus</taxon>
    </lineage>
</organism>
<evidence type="ECO:0000313" key="8">
    <source>
        <dbReference type="Proteomes" id="UP000187203"/>
    </source>
</evidence>
<dbReference type="Proteomes" id="UP000187203">
    <property type="component" value="Unassembled WGS sequence"/>
</dbReference>
<dbReference type="FunFam" id="3.40.50.300:FF:001091">
    <property type="entry name" value="Probable disease resistance protein At1g61300"/>
    <property type="match status" value="1"/>
</dbReference>
<evidence type="ECO:0000256" key="1">
    <source>
        <dbReference type="ARBA" id="ARBA00022737"/>
    </source>
</evidence>
<evidence type="ECO:0000256" key="3">
    <source>
        <dbReference type="ARBA" id="ARBA00022821"/>
    </source>
</evidence>
<protein>
    <submittedName>
        <fullName evidence="7">Disease resistance protein</fullName>
    </submittedName>
</protein>
<dbReference type="InterPro" id="IPR002182">
    <property type="entry name" value="NB-ARC"/>
</dbReference>
<evidence type="ECO:0000313" key="7">
    <source>
        <dbReference type="EMBL" id="OMO70979.1"/>
    </source>
</evidence>
<dbReference type="Gene3D" id="1.20.5.4130">
    <property type="match status" value="1"/>
</dbReference>
<dbReference type="GO" id="GO:0005524">
    <property type="term" value="F:ATP binding"/>
    <property type="evidence" value="ECO:0007669"/>
    <property type="project" value="UniProtKB-KW"/>
</dbReference>
<gene>
    <name evidence="7" type="ORF">COLO4_28421</name>
</gene>
<dbReference type="EMBL" id="AWUE01019929">
    <property type="protein sequence ID" value="OMO70979.1"/>
    <property type="molecule type" value="Genomic_DNA"/>
</dbReference>
<dbReference type="SUPFAM" id="SSF52540">
    <property type="entry name" value="P-loop containing nucleoside triphosphate hydrolases"/>
    <property type="match status" value="1"/>
</dbReference>
<dbReference type="Gene3D" id="3.40.50.300">
    <property type="entry name" value="P-loop containing nucleotide triphosphate hydrolases"/>
    <property type="match status" value="1"/>
</dbReference>
<dbReference type="InterPro" id="IPR042197">
    <property type="entry name" value="Apaf_helical"/>
</dbReference>
<sequence>MAGALVGGAFLSATLQVLFDRMASREVVDFLQGKKLGTVLEKKLKPMLMSVKAVLDDAEDKQISNQNVKEWLSELKDAVHDAEDLLDEIAYEALRNKLESEDQTAVMQVTRLFSSLNPFNREKSKVEEILERLELLVGQKDILGLRECRGGGETLFQRLPATSVVDESGVYGREDEKEAIMKLLHPENPTQNQTDVIPIVGMGGVGKTTLAHFIYNDCRVEEWFDLKAWVCVSDEFDAFRVTKTILQQITSDWDDRLDLNQLQLKLKETLLGKKFLFVLDDVWNEKYGEWDHLKGPFSTGAKNSKIVVTTRSDKVADIMRTVPTYHLNILSDADCWLLLAKHAFVNTNPSDHPDLREIGEAIVKRCGGLPLAVKAVGGLLRGKLDVKEWNKALKSSLWDVKTDNHWQVVFREVWCIANGGIAMWAPRVGDWKIDNQ</sequence>
<evidence type="ECO:0000259" key="6">
    <source>
        <dbReference type="Pfam" id="PF18052"/>
    </source>
</evidence>
<keyword evidence="3" id="KW-0611">Plant defense</keyword>
<name>A0A1R3HKS2_9ROSI</name>
<dbReference type="STRING" id="93759.A0A1R3HKS2"/>
<dbReference type="InterPro" id="IPR041118">
    <property type="entry name" value="Rx_N"/>
</dbReference>
<keyword evidence="2" id="KW-0547">Nucleotide-binding</keyword>
<comment type="caution">
    <text evidence="7">The sequence shown here is derived from an EMBL/GenBank/DDBJ whole genome shotgun (WGS) entry which is preliminary data.</text>
</comment>
<dbReference type="PRINTS" id="PR00364">
    <property type="entry name" value="DISEASERSIST"/>
</dbReference>
<evidence type="ECO:0000259" key="5">
    <source>
        <dbReference type="Pfam" id="PF00931"/>
    </source>
</evidence>
<evidence type="ECO:0000256" key="2">
    <source>
        <dbReference type="ARBA" id="ARBA00022741"/>
    </source>
</evidence>
<feature type="domain" description="Disease resistance N-terminal" evidence="6">
    <location>
        <begin position="10"/>
        <end position="102"/>
    </location>
</feature>
<dbReference type="InterPro" id="IPR027417">
    <property type="entry name" value="P-loop_NTPase"/>
</dbReference>
<feature type="domain" description="NB-ARC" evidence="5">
    <location>
        <begin position="174"/>
        <end position="347"/>
    </location>
</feature>
<reference evidence="8" key="1">
    <citation type="submission" date="2013-09" db="EMBL/GenBank/DDBJ databases">
        <title>Corchorus olitorius genome sequencing.</title>
        <authorList>
            <person name="Alam M."/>
            <person name="Haque M.S."/>
            <person name="Islam M.S."/>
            <person name="Emdad E.M."/>
            <person name="Islam M.M."/>
            <person name="Ahmed B."/>
            <person name="Halim A."/>
            <person name="Hossen Q.M.M."/>
            <person name="Hossain M.Z."/>
            <person name="Ahmed R."/>
            <person name="Khan M.M."/>
            <person name="Islam R."/>
            <person name="Rashid M.M."/>
            <person name="Khan S.A."/>
            <person name="Rahman M.S."/>
            <person name="Alam M."/>
            <person name="Yahiya A.S."/>
            <person name="Khan M.S."/>
            <person name="Azam M.S."/>
            <person name="Haque T."/>
            <person name="Lashkar M.Z.H."/>
            <person name="Akhand A.I."/>
            <person name="Morshed G."/>
            <person name="Roy S."/>
            <person name="Uddin K.S."/>
            <person name="Rabeya T."/>
            <person name="Hossain A.S."/>
            <person name="Chowdhury A."/>
            <person name="Snigdha A.R."/>
            <person name="Mortoza M.S."/>
            <person name="Matin S.A."/>
            <person name="Hoque S.M.E."/>
            <person name="Islam M.K."/>
            <person name="Roy D.K."/>
            <person name="Haider R."/>
            <person name="Moosa M.M."/>
            <person name="Elias S.M."/>
            <person name="Hasan A.M."/>
            <person name="Jahan S."/>
            <person name="Shafiuddin M."/>
            <person name="Mahmood N."/>
            <person name="Shommy N.S."/>
        </authorList>
    </citation>
    <scope>NUCLEOTIDE SEQUENCE [LARGE SCALE GENOMIC DNA]</scope>
    <source>
        <strain evidence="8">cv. O-4</strain>
    </source>
</reference>
<dbReference type="OrthoDB" id="1743675at2759"/>
<dbReference type="GO" id="GO:0043531">
    <property type="term" value="F:ADP binding"/>
    <property type="evidence" value="ECO:0007669"/>
    <property type="project" value="InterPro"/>
</dbReference>
<dbReference type="Gene3D" id="1.10.8.430">
    <property type="entry name" value="Helical domain of apoptotic protease-activating factors"/>
    <property type="match status" value="1"/>
</dbReference>
<accession>A0A1R3HKS2</accession>
<dbReference type="AlphaFoldDB" id="A0A1R3HKS2"/>
<keyword evidence="1" id="KW-0677">Repeat</keyword>
<dbReference type="GO" id="GO:0006952">
    <property type="term" value="P:defense response"/>
    <property type="evidence" value="ECO:0007669"/>
    <property type="project" value="UniProtKB-KW"/>
</dbReference>
<keyword evidence="4" id="KW-0067">ATP-binding</keyword>
<dbReference type="Pfam" id="PF00931">
    <property type="entry name" value="NB-ARC"/>
    <property type="match status" value="1"/>
</dbReference>
<dbReference type="PANTHER" id="PTHR36766:SF31">
    <property type="entry name" value="DISEASE RESISTANCE RPP13-LIKE PROTEIN 1"/>
    <property type="match status" value="1"/>
</dbReference>
<dbReference type="Pfam" id="PF18052">
    <property type="entry name" value="Rx_N"/>
    <property type="match status" value="1"/>
</dbReference>
<keyword evidence="8" id="KW-1185">Reference proteome</keyword>
<dbReference type="PANTHER" id="PTHR36766">
    <property type="entry name" value="PLANT BROAD-SPECTRUM MILDEW RESISTANCE PROTEIN RPW8"/>
    <property type="match status" value="1"/>
</dbReference>